<name>A0A3A3A1M2_9EURO</name>
<reference evidence="2" key="1">
    <citation type="submission" date="2017-02" db="EMBL/GenBank/DDBJ databases">
        <authorList>
            <person name="Tafer H."/>
            <person name="Lopandic K."/>
        </authorList>
    </citation>
    <scope>NUCLEOTIDE SEQUENCE [LARGE SCALE GENOMIC DNA]</scope>
    <source>
        <strain evidence="2">CBS 366.77</strain>
    </source>
</reference>
<proteinExistence type="predicted"/>
<evidence type="ECO:0000313" key="1">
    <source>
        <dbReference type="EMBL" id="RJE23221.1"/>
    </source>
</evidence>
<keyword evidence="2" id="KW-1185">Reference proteome</keyword>
<sequence>MLGVGPWHSMRTKPTMKVILADVAKLEKADDSIALDIPYRRSFLDPLSRRRFVVNKVPMSPRKQQFNQFPVYPHLGTCASSTVKWRA</sequence>
<protein>
    <submittedName>
        <fullName evidence="1">Uncharacterized protein</fullName>
    </submittedName>
</protein>
<evidence type="ECO:0000313" key="2">
    <source>
        <dbReference type="Proteomes" id="UP000266188"/>
    </source>
</evidence>
<gene>
    <name evidence="1" type="ORF">PHISCL_04425</name>
</gene>
<dbReference type="AlphaFoldDB" id="A0A3A3A1M2"/>
<accession>A0A3A3A1M2</accession>
<dbReference type="Proteomes" id="UP000266188">
    <property type="component" value="Unassembled WGS sequence"/>
</dbReference>
<comment type="caution">
    <text evidence="1">The sequence shown here is derived from an EMBL/GenBank/DDBJ whole genome shotgun (WGS) entry which is preliminary data.</text>
</comment>
<dbReference type="EMBL" id="MVGC01000130">
    <property type="protein sequence ID" value="RJE23221.1"/>
    <property type="molecule type" value="Genomic_DNA"/>
</dbReference>
<organism evidence="1 2">
    <name type="scientific">Aspergillus sclerotialis</name>
    <dbReference type="NCBI Taxonomy" id="2070753"/>
    <lineage>
        <taxon>Eukaryota</taxon>
        <taxon>Fungi</taxon>
        <taxon>Dikarya</taxon>
        <taxon>Ascomycota</taxon>
        <taxon>Pezizomycotina</taxon>
        <taxon>Eurotiomycetes</taxon>
        <taxon>Eurotiomycetidae</taxon>
        <taxon>Eurotiales</taxon>
        <taxon>Aspergillaceae</taxon>
        <taxon>Aspergillus</taxon>
        <taxon>Aspergillus subgen. Polypaecilum</taxon>
    </lineage>
</organism>